<evidence type="ECO:0000256" key="1">
    <source>
        <dbReference type="SAM" id="MobiDB-lite"/>
    </source>
</evidence>
<reference evidence="2 3" key="1">
    <citation type="journal article" date="2020" name="ISME J.">
        <title>Uncovering the hidden diversity of litter-decomposition mechanisms in mushroom-forming fungi.</title>
        <authorList>
            <person name="Floudas D."/>
            <person name="Bentzer J."/>
            <person name="Ahren D."/>
            <person name="Johansson T."/>
            <person name="Persson P."/>
            <person name="Tunlid A."/>
        </authorList>
    </citation>
    <scope>NUCLEOTIDE SEQUENCE [LARGE SCALE GENOMIC DNA]</scope>
    <source>
        <strain evidence="2 3">CBS 146.42</strain>
    </source>
</reference>
<protein>
    <submittedName>
        <fullName evidence="2">Uncharacterized protein</fullName>
    </submittedName>
</protein>
<evidence type="ECO:0000313" key="2">
    <source>
        <dbReference type="EMBL" id="KAF5350503.1"/>
    </source>
</evidence>
<dbReference type="EMBL" id="JAACJO010000014">
    <property type="protein sequence ID" value="KAF5350503.1"/>
    <property type="molecule type" value="Genomic_DNA"/>
</dbReference>
<feature type="compositionally biased region" description="Pro residues" evidence="1">
    <location>
        <begin position="79"/>
        <end position="91"/>
    </location>
</feature>
<name>A0A8H5FVQ1_9AGAR</name>
<sequence length="181" mass="19481">MSKQAPGFPGQNNKYVNDFTKALASEVRILLAEVGKLRDERRQLQYEIAELMAMKSKHGSGGEYTADWQPKPTESQIEAPPPEVPPPPPPAIEAAPVQARPGWHVVHKRPERKAIKGKRPAAAPAPAPAAIAAPVPEPPRPELPAWAQWRPNPHLMPTPLSAPSSPAPPPGLFGPPTPPPK</sequence>
<keyword evidence="3" id="KW-1185">Reference proteome</keyword>
<dbReference type="Proteomes" id="UP000559027">
    <property type="component" value="Unassembled WGS sequence"/>
</dbReference>
<organism evidence="2 3">
    <name type="scientific">Leucocoprinus leucothites</name>
    <dbReference type="NCBI Taxonomy" id="201217"/>
    <lineage>
        <taxon>Eukaryota</taxon>
        <taxon>Fungi</taxon>
        <taxon>Dikarya</taxon>
        <taxon>Basidiomycota</taxon>
        <taxon>Agaricomycotina</taxon>
        <taxon>Agaricomycetes</taxon>
        <taxon>Agaricomycetidae</taxon>
        <taxon>Agaricales</taxon>
        <taxon>Agaricineae</taxon>
        <taxon>Agaricaceae</taxon>
        <taxon>Leucocoprinus</taxon>
    </lineage>
</organism>
<dbReference type="OrthoDB" id="2507336at2759"/>
<feature type="region of interest" description="Disordered" evidence="1">
    <location>
        <begin position="55"/>
        <end position="181"/>
    </location>
</feature>
<feature type="compositionally biased region" description="Pro residues" evidence="1">
    <location>
        <begin position="165"/>
        <end position="181"/>
    </location>
</feature>
<proteinExistence type="predicted"/>
<evidence type="ECO:0000313" key="3">
    <source>
        <dbReference type="Proteomes" id="UP000559027"/>
    </source>
</evidence>
<feature type="compositionally biased region" description="Basic residues" evidence="1">
    <location>
        <begin position="105"/>
        <end position="119"/>
    </location>
</feature>
<dbReference type="AlphaFoldDB" id="A0A8H5FVQ1"/>
<accession>A0A8H5FVQ1</accession>
<comment type="caution">
    <text evidence="2">The sequence shown here is derived from an EMBL/GenBank/DDBJ whole genome shotgun (WGS) entry which is preliminary data.</text>
</comment>
<feature type="compositionally biased region" description="Low complexity" evidence="1">
    <location>
        <begin position="120"/>
        <end position="134"/>
    </location>
</feature>
<gene>
    <name evidence="2" type="ORF">D9756_008498</name>
</gene>